<dbReference type="InterPro" id="IPR010106">
    <property type="entry name" value="RpnA"/>
</dbReference>
<reference evidence="1 2" key="1">
    <citation type="submission" date="2018-05" db="EMBL/GenBank/DDBJ databases">
        <title>Draft genome sequence of Streptococcus panodentis CCUG 70867T.</title>
        <authorList>
            <person name="Salva-Serra F."/>
            <person name="Mendez V."/>
            <person name="Jaen-Luchoro D."/>
            <person name="Gonzales-Siles L."/>
            <person name="Karlsson R."/>
            <person name="Engstrom-Jakobsson H."/>
            <person name="Busquets A."/>
            <person name="Gomila M."/>
            <person name="Pineiro-Iglesias B."/>
            <person name="Bennasar-Figueras A."/>
            <person name="Seeger M."/>
            <person name="Moore E."/>
        </authorList>
    </citation>
    <scope>NUCLEOTIDE SEQUENCE [LARGE SCALE GENOMIC DNA]</scope>
    <source>
        <strain evidence="1 2">CCUG 70867</strain>
    </source>
</reference>
<evidence type="ECO:0000313" key="1">
    <source>
        <dbReference type="EMBL" id="MBP2620729.1"/>
    </source>
</evidence>
<gene>
    <name evidence="1" type="ORF">DHL47_05140</name>
</gene>
<organism evidence="1 2">
    <name type="scientific">Streptococcus panodentis</name>
    <dbReference type="NCBI Taxonomy" id="1581472"/>
    <lineage>
        <taxon>Bacteria</taxon>
        <taxon>Bacillati</taxon>
        <taxon>Bacillota</taxon>
        <taxon>Bacilli</taxon>
        <taxon>Lactobacillales</taxon>
        <taxon>Streptococcaceae</taxon>
        <taxon>Streptococcus</taxon>
    </lineage>
</organism>
<dbReference type="RefSeq" id="WP_209551100.1">
    <property type="nucleotide sequence ID" value="NZ_QFAY01000008.1"/>
</dbReference>
<dbReference type="Pfam" id="PF12784">
    <property type="entry name" value="PDDEXK_2"/>
    <property type="match status" value="1"/>
</dbReference>
<evidence type="ECO:0000313" key="2">
    <source>
        <dbReference type="Proteomes" id="UP001519349"/>
    </source>
</evidence>
<proteinExistence type="predicted"/>
<name>A0ABS5AVX3_9STRE</name>
<evidence type="ECO:0008006" key="3">
    <source>
        <dbReference type="Google" id="ProtNLM"/>
    </source>
</evidence>
<dbReference type="NCBIfam" id="TIGR01784">
    <property type="entry name" value="T_den_put_tspse"/>
    <property type="match status" value="1"/>
</dbReference>
<keyword evidence="2" id="KW-1185">Reference proteome</keyword>
<dbReference type="Proteomes" id="UP001519349">
    <property type="component" value="Unassembled WGS sequence"/>
</dbReference>
<protein>
    <recommendedName>
        <fullName evidence="3">Rpn family recombination-promoting nuclease/putative transposase</fullName>
    </recommendedName>
</protein>
<dbReference type="EMBL" id="QFAY01000008">
    <property type="protein sequence ID" value="MBP2620729.1"/>
    <property type="molecule type" value="Genomic_DNA"/>
</dbReference>
<comment type="caution">
    <text evidence="1">The sequence shown here is derived from an EMBL/GenBank/DDBJ whole genome shotgun (WGS) entry which is preliminary data.</text>
</comment>
<sequence>MNPQEKKAVRHPNLSPTMDMVAKKIFHQERLTADFVRSVLKLPVKSVEILEGTQIQLEEYDHLGFYTAVDVRAQLDDGTQIIIEVQVTKQRAFINRLMAYIANQIASNLKRNKQDKATHTLYSEMNPVYCIAILEQDYFADGRAFRTISLRDDETGEPLLSDFKDSRSRPPMAFAFLELSKYNRDKVADYNLQKWFEFFRNQPFDIPTDPVIKEAEELLDQTRWTKEERQMFDEKRRQQDHYEATMAQIYYEHELAIQEEREKGLEQGLEQGIEQGLLQGRSQGMELGVQQLVLAMLKNGASPQTIAQLTDIPEEKVKEIAEQNLV</sequence>
<accession>A0ABS5AVX3</accession>
<dbReference type="PANTHER" id="PTHR41317">
    <property type="entry name" value="PD-(D_E)XK NUCLEASE FAMILY TRANSPOSASE"/>
    <property type="match status" value="1"/>
</dbReference>
<dbReference type="PANTHER" id="PTHR41317:SF1">
    <property type="entry name" value="PD-(D_E)XK NUCLEASE FAMILY TRANSPOSASE"/>
    <property type="match status" value="1"/>
</dbReference>